<dbReference type="Proteomes" id="UP000293360">
    <property type="component" value="Unassembled WGS sequence"/>
</dbReference>
<feature type="domain" description="Rhodopsin" evidence="7">
    <location>
        <begin position="3"/>
        <end position="217"/>
    </location>
</feature>
<name>A0A4Q4SXB2_9PEZI</name>
<proteinExistence type="inferred from homology"/>
<evidence type="ECO:0000256" key="4">
    <source>
        <dbReference type="ARBA" id="ARBA00023136"/>
    </source>
</evidence>
<keyword evidence="9" id="KW-1185">Reference proteome</keyword>
<dbReference type="OrthoDB" id="5329176at2759"/>
<evidence type="ECO:0000256" key="2">
    <source>
        <dbReference type="ARBA" id="ARBA00022692"/>
    </source>
</evidence>
<dbReference type="PANTHER" id="PTHR33048:SF57">
    <property type="entry name" value="INTEGRAL MEMBRANE PROTEIN-RELATED"/>
    <property type="match status" value="1"/>
</dbReference>
<evidence type="ECO:0000313" key="9">
    <source>
        <dbReference type="Proteomes" id="UP000293360"/>
    </source>
</evidence>
<evidence type="ECO:0000256" key="5">
    <source>
        <dbReference type="ARBA" id="ARBA00038359"/>
    </source>
</evidence>
<keyword evidence="3 6" id="KW-1133">Transmembrane helix</keyword>
<feature type="transmembrane region" description="Helical" evidence="6">
    <location>
        <begin position="77"/>
        <end position="101"/>
    </location>
</feature>
<keyword evidence="4 6" id="KW-0472">Membrane</keyword>
<keyword evidence="2 6" id="KW-0812">Transmembrane</keyword>
<reference evidence="8 9" key="1">
    <citation type="submission" date="2018-06" db="EMBL/GenBank/DDBJ databases">
        <title>Complete Genomes of Monosporascus.</title>
        <authorList>
            <person name="Robinson A.J."/>
            <person name="Natvig D.O."/>
        </authorList>
    </citation>
    <scope>NUCLEOTIDE SEQUENCE [LARGE SCALE GENOMIC DNA]</scope>
    <source>
        <strain evidence="8 9">CBS 110550</strain>
    </source>
</reference>
<accession>A0A4Q4SXB2</accession>
<feature type="transmembrane region" description="Helical" evidence="6">
    <location>
        <begin position="121"/>
        <end position="143"/>
    </location>
</feature>
<dbReference type="GO" id="GO:0016020">
    <property type="term" value="C:membrane"/>
    <property type="evidence" value="ECO:0007669"/>
    <property type="project" value="UniProtKB-SubCell"/>
</dbReference>
<dbReference type="InterPro" id="IPR049326">
    <property type="entry name" value="Rhodopsin_dom_fungi"/>
</dbReference>
<comment type="subcellular location">
    <subcellularLocation>
        <location evidence="1">Membrane</location>
        <topology evidence="1">Multi-pass membrane protein</topology>
    </subcellularLocation>
</comment>
<evidence type="ECO:0000256" key="1">
    <source>
        <dbReference type="ARBA" id="ARBA00004141"/>
    </source>
</evidence>
<protein>
    <recommendedName>
        <fullName evidence="7">Rhodopsin domain-containing protein</fullName>
    </recommendedName>
</protein>
<evidence type="ECO:0000256" key="3">
    <source>
        <dbReference type="ARBA" id="ARBA00022989"/>
    </source>
</evidence>
<dbReference type="AlphaFoldDB" id="A0A4Q4SXB2"/>
<feature type="transmembrane region" description="Helical" evidence="6">
    <location>
        <begin position="193"/>
        <end position="212"/>
    </location>
</feature>
<evidence type="ECO:0000313" key="8">
    <source>
        <dbReference type="EMBL" id="RYO82163.1"/>
    </source>
</evidence>
<dbReference type="InterPro" id="IPR052337">
    <property type="entry name" value="SAT4-like"/>
</dbReference>
<dbReference type="EMBL" id="QJNU01000953">
    <property type="protein sequence ID" value="RYO82163.1"/>
    <property type="molecule type" value="Genomic_DNA"/>
</dbReference>
<dbReference type="PANTHER" id="PTHR33048">
    <property type="entry name" value="PTH11-LIKE INTEGRAL MEMBRANE PROTEIN (AFU_ORTHOLOGUE AFUA_5G11245)"/>
    <property type="match status" value="1"/>
</dbReference>
<comment type="caution">
    <text evidence="8">The sequence shown here is derived from an EMBL/GenBank/DDBJ whole genome shotgun (WGS) entry which is preliminary data.</text>
</comment>
<evidence type="ECO:0000259" key="7">
    <source>
        <dbReference type="Pfam" id="PF20684"/>
    </source>
</evidence>
<gene>
    <name evidence="8" type="ORF">DL764_009648</name>
</gene>
<comment type="similarity">
    <text evidence="5">Belongs to the SAT4 family.</text>
</comment>
<feature type="transmembrane region" description="Helical" evidence="6">
    <location>
        <begin position="155"/>
        <end position="173"/>
    </location>
</feature>
<feature type="transmembrane region" description="Helical" evidence="6">
    <location>
        <begin position="41"/>
        <end position="65"/>
    </location>
</feature>
<dbReference type="Pfam" id="PF20684">
    <property type="entry name" value="Fung_rhodopsin"/>
    <property type="match status" value="1"/>
</dbReference>
<organism evidence="8 9">
    <name type="scientific">Monosporascus ibericus</name>
    <dbReference type="NCBI Taxonomy" id="155417"/>
    <lineage>
        <taxon>Eukaryota</taxon>
        <taxon>Fungi</taxon>
        <taxon>Dikarya</taxon>
        <taxon>Ascomycota</taxon>
        <taxon>Pezizomycotina</taxon>
        <taxon>Sordariomycetes</taxon>
        <taxon>Xylariomycetidae</taxon>
        <taxon>Xylariales</taxon>
        <taxon>Xylariales incertae sedis</taxon>
        <taxon>Monosporascus</taxon>
    </lineage>
</organism>
<sequence>MLLMTVRYAIEMTLVLKCGMGFHTDEVRAIGGPELLTLFPLLLYIIDLFWVTLVTLVKLSILHFYQKVFRKRAFIHCTYVVMGLCVAYWFGAFFGVVFFCIPPRKHWSPATPGHCGDSTTMYSACAGTDLAIDVIVILLPMPVLWGLQLPIAKRIALTFVFGLGFLIIAITAVRIKFMLEIDTTDPTFSISRIALLSAVVPLLGIVNANLPITAPAMKVVFKSWPLYSTMKSSIKTTSGSGRHFERLNEPEFPLVKVNGSLENQTPLEEYPKLFREKFGIERSRKAFKARRGIKRFVGSEKGDEWAQDELDLVWDCVCLGLTRSEVCDKFWKRFGTGRSERALAMVTKMKATRGIPEKTREH</sequence>
<evidence type="ECO:0000256" key="6">
    <source>
        <dbReference type="SAM" id="Phobius"/>
    </source>
</evidence>